<comment type="caution">
    <text evidence="2">The sequence shown here is derived from an EMBL/GenBank/DDBJ whole genome shotgun (WGS) entry which is preliminary data.</text>
</comment>
<dbReference type="EMBL" id="JAFBMS010000003">
    <property type="protein sequence ID" value="KAG9354179.1"/>
    <property type="molecule type" value="Genomic_DNA"/>
</dbReference>
<accession>A0A8T2PS83</accession>
<protein>
    <submittedName>
        <fullName evidence="2">Uncharacterized protein</fullName>
    </submittedName>
</protein>
<evidence type="ECO:0000313" key="2">
    <source>
        <dbReference type="EMBL" id="KAG9354179.1"/>
    </source>
</evidence>
<organism evidence="2 3">
    <name type="scientific">Albula glossodonta</name>
    <name type="common">roundjaw bonefish</name>
    <dbReference type="NCBI Taxonomy" id="121402"/>
    <lineage>
        <taxon>Eukaryota</taxon>
        <taxon>Metazoa</taxon>
        <taxon>Chordata</taxon>
        <taxon>Craniata</taxon>
        <taxon>Vertebrata</taxon>
        <taxon>Euteleostomi</taxon>
        <taxon>Actinopterygii</taxon>
        <taxon>Neopterygii</taxon>
        <taxon>Teleostei</taxon>
        <taxon>Albuliformes</taxon>
        <taxon>Albulidae</taxon>
        <taxon>Albula</taxon>
    </lineage>
</organism>
<sequence length="148" mass="16522">MQEPPPPLKNSHSPDCKTRPMHTNTQATRNMHSARHSINQPTAAVNKPSTHPITASVGTRFTQENASVACHESAHLPRPPLLLFLEQRPTKHTFIQLNKLNVSRCLITRAFLRTAILTDAWRFGWHLDRSTPTSAPPTAPFLPSSPLK</sequence>
<evidence type="ECO:0000256" key="1">
    <source>
        <dbReference type="SAM" id="MobiDB-lite"/>
    </source>
</evidence>
<feature type="non-terminal residue" evidence="2">
    <location>
        <position position="148"/>
    </location>
</feature>
<name>A0A8T2PS83_9TELE</name>
<reference evidence="2" key="1">
    <citation type="thesis" date="2021" institute="BYU ScholarsArchive" country="Provo, UT, USA">
        <title>Applications of and Algorithms for Genome Assembly and Genomic Analyses with an Emphasis on Marine Teleosts.</title>
        <authorList>
            <person name="Pickett B.D."/>
        </authorList>
    </citation>
    <scope>NUCLEOTIDE SEQUENCE</scope>
    <source>
        <strain evidence="2">HI-2016</strain>
    </source>
</reference>
<gene>
    <name evidence="2" type="ORF">JZ751_012303</name>
</gene>
<dbReference type="AlphaFoldDB" id="A0A8T2PS83"/>
<feature type="region of interest" description="Disordered" evidence="1">
    <location>
        <begin position="1"/>
        <end position="23"/>
    </location>
</feature>
<evidence type="ECO:0000313" key="3">
    <source>
        <dbReference type="Proteomes" id="UP000824540"/>
    </source>
</evidence>
<keyword evidence="3" id="KW-1185">Reference proteome</keyword>
<dbReference type="Proteomes" id="UP000824540">
    <property type="component" value="Unassembled WGS sequence"/>
</dbReference>
<proteinExistence type="predicted"/>